<evidence type="ECO:0000256" key="4">
    <source>
        <dbReference type="ARBA" id="ARBA00022840"/>
    </source>
</evidence>
<evidence type="ECO:0000256" key="7">
    <source>
        <dbReference type="SAM" id="Phobius"/>
    </source>
</evidence>
<dbReference type="OrthoDB" id="5288404at2"/>
<dbReference type="InterPro" id="IPR036640">
    <property type="entry name" value="ABC1_TM_sf"/>
</dbReference>
<keyword evidence="6 7" id="KW-0472">Membrane</keyword>
<dbReference type="EMBL" id="CP054615">
    <property type="protein sequence ID" value="QKS49060.1"/>
    <property type="molecule type" value="Genomic_DNA"/>
</dbReference>
<evidence type="ECO:0000256" key="5">
    <source>
        <dbReference type="ARBA" id="ARBA00022989"/>
    </source>
</evidence>
<accession>A0A6N1AC66</accession>
<evidence type="ECO:0000313" key="10">
    <source>
        <dbReference type="EMBL" id="QKS49060.1"/>
    </source>
</evidence>
<evidence type="ECO:0000259" key="8">
    <source>
        <dbReference type="PROSITE" id="PS50893"/>
    </source>
</evidence>
<dbReference type="Pfam" id="PF00005">
    <property type="entry name" value="ABC_tran"/>
    <property type="match status" value="1"/>
</dbReference>
<gene>
    <name evidence="10" type="ORF">HUE56_00685</name>
</gene>
<keyword evidence="3" id="KW-0547">Nucleotide-binding</keyword>
<keyword evidence="10" id="KW-0614">Plasmid</keyword>
<feature type="transmembrane region" description="Helical" evidence="7">
    <location>
        <begin position="88"/>
        <end position="106"/>
    </location>
</feature>
<name>A0A6N1AC66_9PROT</name>
<dbReference type="SUPFAM" id="SSF90123">
    <property type="entry name" value="ABC transporter transmembrane region"/>
    <property type="match status" value="1"/>
</dbReference>
<dbReference type="RefSeq" id="WP_149200333.1">
    <property type="nucleotide sequence ID" value="NZ_BSOV01000070.1"/>
</dbReference>
<keyword evidence="5 7" id="KW-1133">Transmembrane helix</keyword>
<sequence length="594" mass="63656">MRSLKAKPLLFRRFLRLAAELHDFTGGRLILVAILAAVAAAAEGIGILLLVPLLASLGPSLGPSLGENGPAALPSVLGLPLPALRLEWTLGAYVLLVSAAAAVLAWRQLVSARLRIDFIRHLRRRLHAAILGMEWGRFSRQRGAALTHTLIQDVDQADLAVEFLLILAGTSMQLLSGLAVALALSPWAVLLCLGAVLAAAPLGWVLDRRLYRLGQETGWAWQELQATVGEDVSSFRLIKAFDLTATRERMFDARLEMVNDRELHWRRMMAAVAVARRVVAASAAAGIVLLLVRGFGMALPETLAVMAAMARVLMVTGRLADGWRSVVHALPAHARARALLSRARNAAEPPVDEGVEPPAGDIAIAHVTLRHAPDRPPALLDVSAHIPHRSLTVLVGPSGSGKSTLGDLLLGLVEPDQGEIRVGGRPLRGAVRRAWRRRVAMVPQDPVLFHDTIRANLMLAGDDMTEADLWAALADAGAADFVRRLPAGLETVVGERGAALSGGERQRLALARALLRRPDMLVLDEPTSALDGAGETHVLATLQALRRRMTILLISHRPVPGGHADLLLRLDQGTIQPGGAPRSAVSDTLRSRSV</sequence>
<dbReference type="InterPro" id="IPR003593">
    <property type="entry name" value="AAA+_ATPase"/>
</dbReference>
<feature type="transmembrane region" description="Helical" evidence="7">
    <location>
        <begin position="159"/>
        <end position="181"/>
    </location>
</feature>
<dbReference type="InterPro" id="IPR011527">
    <property type="entry name" value="ABC1_TM_dom"/>
</dbReference>
<dbReference type="GO" id="GO:0034040">
    <property type="term" value="F:ATPase-coupled lipid transmembrane transporter activity"/>
    <property type="evidence" value="ECO:0007669"/>
    <property type="project" value="TreeGrafter"/>
</dbReference>
<dbReference type="InterPro" id="IPR027417">
    <property type="entry name" value="P-loop_NTPase"/>
</dbReference>
<evidence type="ECO:0000256" key="3">
    <source>
        <dbReference type="ARBA" id="ARBA00022741"/>
    </source>
</evidence>
<dbReference type="Gene3D" id="3.40.50.300">
    <property type="entry name" value="P-loop containing nucleotide triphosphate hydrolases"/>
    <property type="match status" value="1"/>
</dbReference>
<organism evidence="10 11">
    <name type="scientific">Azospirillum oryzae</name>
    <dbReference type="NCBI Taxonomy" id="286727"/>
    <lineage>
        <taxon>Bacteria</taxon>
        <taxon>Pseudomonadati</taxon>
        <taxon>Pseudomonadota</taxon>
        <taxon>Alphaproteobacteria</taxon>
        <taxon>Rhodospirillales</taxon>
        <taxon>Azospirillaceae</taxon>
        <taxon>Azospirillum</taxon>
    </lineage>
</organism>
<dbReference type="GO" id="GO:0016887">
    <property type="term" value="F:ATP hydrolysis activity"/>
    <property type="evidence" value="ECO:0007669"/>
    <property type="project" value="InterPro"/>
</dbReference>
<keyword evidence="11" id="KW-1185">Reference proteome</keyword>
<keyword evidence="2 7" id="KW-0812">Transmembrane</keyword>
<feature type="transmembrane region" description="Helical" evidence="7">
    <location>
        <begin position="274"/>
        <end position="296"/>
    </location>
</feature>
<proteinExistence type="predicted"/>
<dbReference type="AlphaFoldDB" id="A0A6N1AC66"/>
<dbReference type="GO" id="GO:0005524">
    <property type="term" value="F:ATP binding"/>
    <property type="evidence" value="ECO:0007669"/>
    <property type="project" value="UniProtKB-KW"/>
</dbReference>
<protein>
    <submittedName>
        <fullName evidence="10">ABC transporter ATP-binding protein</fullName>
    </submittedName>
</protein>
<dbReference type="InterPro" id="IPR003439">
    <property type="entry name" value="ABC_transporter-like_ATP-bd"/>
</dbReference>
<dbReference type="KEGG" id="aoz:HUE56_00685"/>
<dbReference type="GO" id="GO:0140359">
    <property type="term" value="F:ABC-type transporter activity"/>
    <property type="evidence" value="ECO:0007669"/>
    <property type="project" value="InterPro"/>
</dbReference>
<dbReference type="SMART" id="SM00382">
    <property type="entry name" value="AAA"/>
    <property type="match status" value="1"/>
</dbReference>
<geneLocation type="plasmid" evidence="10 11">
    <name>unnamed1</name>
</geneLocation>
<feature type="transmembrane region" description="Helical" evidence="7">
    <location>
        <begin position="187"/>
        <end position="206"/>
    </location>
</feature>
<feature type="transmembrane region" description="Helical" evidence="7">
    <location>
        <begin position="29"/>
        <end position="55"/>
    </location>
</feature>
<dbReference type="PANTHER" id="PTHR24221:SF654">
    <property type="entry name" value="ATP-BINDING CASSETTE SUB-FAMILY B MEMBER 6"/>
    <property type="match status" value="1"/>
</dbReference>
<evidence type="ECO:0000256" key="6">
    <source>
        <dbReference type="ARBA" id="ARBA00023136"/>
    </source>
</evidence>
<evidence type="ECO:0000259" key="9">
    <source>
        <dbReference type="PROSITE" id="PS50929"/>
    </source>
</evidence>
<feature type="domain" description="ABC transmembrane type-1" evidence="9">
    <location>
        <begin position="30"/>
        <end position="328"/>
    </location>
</feature>
<dbReference type="InterPro" id="IPR039421">
    <property type="entry name" value="Type_1_exporter"/>
</dbReference>
<reference evidence="10 11" key="1">
    <citation type="submission" date="2020-06" db="EMBL/GenBank/DDBJ databases">
        <title>Complete genome of Azosprillum oryzae KACC14407.</title>
        <authorList>
            <person name="Kim M."/>
            <person name="Park Y.-J."/>
            <person name="Shin J.-H."/>
        </authorList>
    </citation>
    <scope>NUCLEOTIDE SEQUENCE [LARGE SCALE GENOMIC DNA]</scope>
    <source>
        <strain evidence="10 11">KACC 14407</strain>
        <plasmid evidence="10 11">unnamed1</plasmid>
    </source>
</reference>
<dbReference type="PANTHER" id="PTHR24221">
    <property type="entry name" value="ATP-BINDING CASSETTE SUB-FAMILY B"/>
    <property type="match status" value="1"/>
</dbReference>
<dbReference type="PROSITE" id="PS50893">
    <property type="entry name" value="ABC_TRANSPORTER_2"/>
    <property type="match status" value="1"/>
</dbReference>
<evidence type="ECO:0000256" key="1">
    <source>
        <dbReference type="ARBA" id="ARBA00004651"/>
    </source>
</evidence>
<dbReference type="Gene3D" id="1.20.1560.10">
    <property type="entry name" value="ABC transporter type 1, transmembrane domain"/>
    <property type="match status" value="1"/>
</dbReference>
<keyword evidence="4 10" id="KW-0067">ATP-binding</keyword>
<dbReference type="PROSITE" id="PS00211">
    <property type="entry name" value="ABC_TRANSPORTER_1"/>
    <property type="match status" value="1"/>
</dbReference>
<feature type="domain" description="ABC transporter" evidence="8">
    <location>
        <begin position="362"/>
        <end position="594"/>
    </location>
</feature>
<dbReference type="SUPFAM" id="SSF52540">
    <property type="entry name" value="P-loop containing nucleoside triphosphate hydrolases"/>
    <property type="match status" value="1"/>
</dbReference>
<comment type="subcellular location">
    <subcellularLocation>
        <location evidence="1">Cell membrane</location>
        <topology evidence="1">Multi-pass membrane protein</topology>
    </subcellularLocation>
</comment>
<dbReference type="InterPro" id="IPR017871">
    <property type="entry name" value="ABC_transporter-like_CS"/>
</dbReference>
<dbReference type="Proteomes" id="UP000509702">
    <property type="component" value="Plasmid unnamed1"/>
</dbReference>
<dbReference type="Pfam" id="PF00664">
    <property type="entry name" value="ABC_membrane"/>
    <property type="match status" value="1"/>
</dbReference>
<evidence type="ECO:0000313" key="11">
    <source>
        <dbReference type="Proteomes" id="UP000509702"/>
    </source>
</evidence>
<dbReference type="PROSITE" id="PS50929">
    <property type="entry name" value="ABC_TM1F"/>
    <property type="match status" value="1"/>
</dbReference>
<dbReference type="GO" id="GO:0005886">
    <property type="term" value="C:plasma membrane"/>
    <property type="evidence" value="ECO:0007669"/>
    <property type="project" value="UniProtKB-SubCell"/>
</dbReference>
<evidence type="ECO:0000256" key="2">
    <source>
        <dbReference type="ARBA" id="ARBA00022692"/>
    </source>
</evidence>